<dbReference type="AlphaFoldDB" id="A0A438BYK8"/>
<dbReference type="Proteomes" id="UP000288805">
    <property type="component" value="Unassembled WGS sequence"/>
</dbReference>
<dbReference type="EMBL" id="QGNW01002591">
    <property type="protein sequence ID" value="RVW16102.1"/>
    <property type="molecule type" value="Genomic_DNA"/>
</dbReference>
<dbReference type="PANTHER" id="PTHR11439:SF467">
    <property type="entry name" value="INTEGRASE CATALYTIC DOMAIN-CONTAINING PROTEIN"/>
    <property type="match status" value="1"/>
</dbReference>
<name>A0A438BYK8_VITVI</name>
<comment type="caution">
    <text evidence="1">The sequence shown here is derived from an EMBL/GenBank/DDBJ whole genome shotgun (WGS) entry which is preliminary data.</text>
</comment>
<gene>
    <name evidence="1" type="primary">POLX_2717</name>
    <name evidence="1" type="ORF">CK203_079058</name>
</gene>
<protein>
    <submittedName>
        <fullName evidence="1">Retrovirus-related Pol polyprotein from transposon TNT 1-94</fullName>
    </submittedName>
</protein>
<proteinExistence type="predicted"/>
<accession>A0A438BYK8</accession>
<reference evidence="1 2" key="1">
    <citation type="journal article" date="2018" name="PLoS Genet.">
        <title>Population sequencing reveals clonal diversity and ancestral inbreeding in the grapevine cultivar Chardonnay.</title>
        <authorList>
            <person name="Roach M.J."/>
            <person name="Johnson D.L."/>
            <person name="Bohlmann J."/>
            <person name="van Vuuren H.J."/>
            <person name="Jones S.J."/>
            <person name="Pretorius I.S."/>
            <person name="Schmidt S.A."/>
            <person name="Borneman A.R."/>
        </authorList>
    </citation>
    <scope>NUCLEOTIDE SEQUENCE [LARGE SCALE GENOMIC DNA]</scope>
    <source>
        <strain evidence="2">cv. Chardonnay</strain>
        <tissue evidence="1">Leaf</tissue>
    </source>
</reference>
<evidence type="ECO:0000313" key="1">
    <source>
        <dbReference type="EMBL" id="RVW16102.1"/>
    </source>
</evidence>
<dbReference type="PANTHER" id="PTHR11439">
    <property type="entry name" value="GAG-POL-RELATED RETROTRANSPOSON"/>
    <property type="match status" value="1"/>
</dbReference>
<evidence type="ECO:0000313" key="2">
    <source>
        <dbReference type="Proteomes" id="UP000288805"/>
    </source>
</evidence>
<dbReference type="CDD" id="cd09272">
    <property type="entry name" value="RNase_HI_RT_Ty1"/>
    <property type="match status" value="1"/>
</dbReference>
<sequence>MQKVSYASTVGSLMYVMVCTRPDIAHVVGVVIRFLSNPSKEHWAAVKWILKYLRGTSKTCLCFGTNKLVLIGCTSAIMAGDIDFKKCTSEAEYIAITETSKELLWMKKFLQELGLQQEMYLLYCDSQSSIHLSKNPTFHSRSKHIDVRYHWIRDALEIKLFCVEKIHTDENGSDMMTKPIPTENLQVCRKQAGLVEPLT</sequence>
<organism evidence="1 2">
    <name type="scientific">Vitis vinifera</name>
    <name type="common">Grape</name>
    <dbReference type="NCBI Taxonomy" id="29760"/>
    <lineage>
        <taxon>Eukaryota</taxon>
        <taxon>Viridiplantae</taxon>
        <taxon>Streptophyta</taxon>
        <taxon>Embryophyta</taxon>
        <taxon>Tracheophyta</taxon>
        <taxon>Spermatophyta</taxon>
        <taxon>Magnoliopsida</taxon>
        <taxon>eudicotyledons</taxon>
        <taxon>Gunneridae</taxon>
        <taxon>Pentapetalae</taxon>
        <taxon>rosids</taxon>
        <taxon>Vitales</taxon>
        <taxon>Vitaceae</taxon>
        <taxon>Viteae</taxon>
        <taxon>Vitis</taxon>
    </lineage>
</organism>